<organism evidence="3 4">
    <name type="scientific">Brachybacterium epidermidis</name>
    <dbReference type="NCBI Taxonomy" id="2781983"/>
    <lineage>
        <taxon>Bacteria</taxon>
        <taxon>Bacillati</taxon>
        <taxon>Actinomycetota</taxon>
        <taxon>Actinomycetes</taxon>
        <taxon>Micrococcales</taxon>
        <taxon>Dermabacteraceae</taxon>
        <taxon>Brachybacterium</taxon>
    </lineage>
</organism>
<feature type="transmembrane region" description="Helical" evidence="1">
    <location>
        <begin position="32"/>
        <end position="53"/>
    </location>
</feature>
<dbReference type="InterPro" id="IPR027381">
    <property type="entry name" value="LytR/CpsA/Psr_C"/>
</dbReference>
<gene>
    <name evidence="3" type="ORF">IOE58_04730</name>
</gene>
<comment type="caution">
    <text evidence="3">The sequence shown here is derived from an EMBL/GenBank/DDBJ whole genome shotgun (WGS) entry which is preliminary data.</text>
</comment>
<name>A0ABR9VZA0_9MICO</name>
<evidence type="ECO:0000256" key="1">
    <source>
        <dbReference type="SAM" id="Phobius"/>
    </source>
</evidence>
<feature type="domain" description="LytR/CpsA/Psr regulator C-terminal" evidence="2">
    <location>
        <begin position="92"/>
        <end position="176"/>
    </location>
</feature>
<protein>
    <submittedName>
        <fullName evidence="3">LytR C-terminal domain-containing protein</fullName>
    </submittedName>
</protein>
<keyword evidence="1" id="KW-0472">Membrane</keyword>
<dbReference type="Gene3D" id="3.30.70.2390">
    <property type="match status" value="1"/>
</dbReference>
<dbReference type="RefSeq" id="WP_193865263.1">
    <property type="nucleotide sequence ID" value="NZ_JADEYR010000003.1"/>
</dbReference>
<dbReference type="EMBL" id="JADEYR010000003">
    <property type="protein sequence ID" value="MBE9403521.1"/>
    <property type="molecule type" value="Genomic_DNA"/>
</dbReference>
<reference evidence="3 4" key="1">
    <citation type="submission" date="2020-10" db="EMBL/GenBank/DDBJ databases">
        <title>Draft genome and description of Brachybacterium epidermidis sp nov.</title>
        <authorList>
            <person name="Boxberger M."/>
            <person name="La Scola B."/>
        </authorList>
    </citation>
    <scope>NUCLEOTIDE SEQUENCE [LARGE SCALE GENOMIC DNA]</scope>
    <source>
        <strain evidence="3 4">Marseille-Q2903</strain>
    </source>
</reference>
<keyword evidence="1" id="KW-0812">Transmembrane</keyword>
<dbReference type="Proteomes" id="UP000644727">
    <property type="component" value="Unassembled WGS sequence"/>
</dbReference>
<sequence length="199" mass="20983">MPPEREVHPYGRSADEVRRRSLRTRRTRRLRITQLIVFSLLLVTLVAIGAYALRELREPPAEPGMIAPKTLRYAGAELVCPGADAVPLSPTEVQVTVLNGTGRSGFAGSITADLAERGYATGDPGNTSQASGPAVIVHGPEGYLAAQSLLAQVPGAQLRMDQREGTGVDLLLGDGFPGLAAPEAAQQALEQPVQPPEGC</sequence>
<dbReference type="Pfam" id="PF13399">
    <property type="entry name" value="LytR_C"/>
    <property type="match status" value="1"/>
</dbReference>
<evidence type="ECO:0000259" key="2">
    <source>
        <dbReference type="Pfam" id="PF13399"/>
    </source>
</evidence>
<keyword evidence="4" id="KW-1185">Reference proteome</keyword>
<accession>A0ABR9VZA0</accession>
<evidence type="ECO:0000313" key="3">
    <source>
        <dbReference type="EMBL" id="MBE9403521.1"/>
    </source>
</evidence>
<proteinExistence type="predicted"/>
<evidence type="ECO:0000313" key="4">
    <source>
        <dbReference type="Proteomes" id="UP000644727"/>
    </source>
</evidence>
<keyword evidence="1" id="KW-1133">Transmembrane helix</keyword>